<dbReference type="Proteomes" id="UP000218615">
    <property type="component" value="Unassembled WGS sequence"/>
</dbReference>
<sequence>MKVVIPAAGAGKRLFPHTFTKPKPMVYIAGKPIIGHILDRMKDVRPEEIIMIVGYKKEQITSYVDKNYSDIFNIRYIDQEEQLGLGHSIYVAKDEIGDSDIMIALGDMIFKAGYSEFYRHHLNNGDCSASIGVREVSDPGKYGIVELNGEYIKKLEEKPSRPKSKLGIAGVYFIKETRVLLSILEEMIRKNTLTRGEYQLTDALQEMLIRGCCLKPFPVSSWYDCGHHESLLETNRVLLDEKEDIDPVYQLKDSVIIQPVAIGDNVTIINSVIGPHASIASDSNIESSIISDSVIGSRSRISNVNLQKSIVGDDASVHGKHNSLNIGDSSLIEF</sequence>
<gene>
    <name evidence="2" type="ORF">MNV_170012</name>
</gene>
<dbReference type="Pfam" id="PF00483">
    <property type="entry name" value="NTP_transferase"/>
    <property type="match status" value="1"/>
</dbReference>
<dbReference type="CDD" id="cd04181">
    <property type="entry name" value="NTP_transferase"/>
    <property type="match status" value="1"/>
</dbReference>
<feature type="domain" description="Nucleotidyl transferase" evidence="1">
    <location>
        <begin position="2"/>
        <end position="239"/>
    </location>
</feature>
<evidence type="ECO:0000313" key="2">
    <source>
        <dbReference type="EMBL" id="SNQ60209.1"/>
    </source>
</evidence>
<dbReference type="PANTHER" id="PTHR42883">
    <property type="entry name" value="GLUCOSE-1-PHOSPHATE THYMIDYLTRANSFERASE"/>
    <property type="match status" value="1"/>
</dbReference>
<keyword evidence="2" id="KW-0808">Transferase</keyword>
<dbReference type="SUPFAM" id="SSF53448">
    <property type="entry name" value="Nucleotide-diphospho-sugar transferases"/>
    <property type="match status" value="1"/>
</dbReference>
<keyword evidence="3" id="KW-1185">Reference proteome</keyword>
<dbReference type="AlphaFoldDB" id="A0A284VLW5"/>
<evidence type="ECO:0000259" key="1">
    <source>
        <dbReference type="Pfam" id="PF00483"/>
    </source>
</evidence>
<protein>
    <submittedName>
        <fullName evidence="2">Putative glucose-1-phosphate thymidylyltransferase</fullName>
    </submittedName>
</protein>
<evidence type="ECO:0000313" key="3">
    <source>
        <dbReference type="Proteomes" id="UP000218615"/>
    </source>
</evidence>
<dbReference type="EMBL" id="FZMP01000079">
    <property type="protein sequence ID" value="SNQ60209.1"/>
    <property type="molecule type" value="Genomic_DNA"/>
</dbReference>
<dbReference type="GO" id="GO:0016740">
    <property type="term" value="F:transferase activity"/>
    <property type="evidence" value="ECO:0007669"/>
    <property type="project" value="UniProtKB-KW"/>
</dbReference>
<dbReference type="Gene3D" id="3.90.550.10">
    <property type="entry name" value="Spore Coat Polysaccharide Biosynthesis Protein SpsA, Chain A"/>
    <property type="match status" value="1"/>
</dbReference>
<dbReference type="InterPro" id="IPR005835">
    <property type="entry name" value="NTP_transferase_dom"/>
</dbReference>
<organism evidence="2 3">
    <name type="scientific">Candidatus Methanoperedens nitratireducens</name>
    <dbReference type="NCBI Taxonomy" id="1392998"/>
    <lineage>
        <taxon>Archaea</taxon>
        <taxon>Methanobacteriati</taxon>
        <taxon>Methanobacteriota</taxon>
        <taxon>Stenosarchaea group</taxon>
        <taxon>Methanomicrobia</taxon>
        <taxon>Methanosarcinales</taxon>
        <taxon>ANME-2 cluster</taxon>
        <taxon>Candidatus Methanoperedentaceae</taxon>
        <taxon>Candidatus Methanoperedens</taxon>
    </lineage>
</organism>
<dbReference type="STRING" id="1392998.ANME2D_01487"/>
<accession>A0A284VLW5</accession>
<name>A0A284VLW5_9EURY</name>
<dbReference type="OrthoDB" id="15372at2157"/>
<dbReference type="InterPro" id="IPR029044">
    <property type="entry name" value="Nucleotide-diphossugar_trans"/>
</dbReference>
<reference evidence="3" key="1">
    <citation type="submission" date="2017-06" db="EMBL/GenBank/DDBJ databases">
        <authorList>
            <person name="Cremers G."/>
        </authorList>
    </citation>
    <scope>NUCLEOTIDE SEQUENCE [LARGE SCALE GENOMIC DNA]</scope>
</reference>
<dbReference type="PANTHER" id="PTHR42883:SF2">
    <property type="entry name" value="THYMIDYLYLTRANSFERASE"/>
    <property type="match status" value="1"/>
</dbReference>
<dbReference type="RefSeq" id="WP_096204463.1">
    <property type="nucleotide sequence ID" value="NZ_FZMP01000079.1"/>
</dbReference>
<proteinExistence type="predicted"/>